<comment type="catalytic activity">
    <reaction evidence="1">
        <text>ATP-independent breakage of single-stranded DNA, followed by passage and rejoining.</text>
        <dbReference type="EC" id="5.6.2.1"/>
    </reaction>
</comment>
<dbReference type="GO" id="GO:0003677">
    <property type="term" value="F:DNA binding"/>
    <property type="evidence" value="ECO:0007669"/>
    <property type="project" value="UniProtKB-KW"/>
</dbReference>
<dbReference type="InterPro" id="IPR035447">
    <property type="entry name" value="DNA_topo_I_N_sf"/>
</dbReference>
<dbReference type="STRING" id="1576369.SAMN05421753_1227"/>
<evidence type="ECO:0000256" key="3">
    <source>
        <dbReference type="ARBA" id="ARBA00012891"/>
    </source>
</evidence>
<reference evidence="10" key="1">
    <citation type="submission" date="2016-10" db="EMBL/GenBank/DDBJ databases">
        <authorList>
            <person name="Varghese N."/>
            <person name="Submissions S."/>
        </authorList>
    </citation>
    <scope>NUCLEOTIDE SEQUENCE [LARGE SCALE GENOMIC DNA]</scope>
    <source>
        <strain evidence="10">DSM 26348</strain>
    </source>
</reference>
<dbReference type="Gene3D" id="3.30.66.10">
    <property type="entry name" value="DNA topoisomerase I domain"/>
    <property type="match status" value="1"/>
</dbReference>
<dbReference type="EC" id="5.6.2.1" evidence="3"/>
<dbReference type="AlphaFoldDB" id="A0A1I3RXV2"/>
<protein>
    <recommendedName>
        <fullName evidence="3">DNA topoisomerase</fullName>
        <ecNumber evidence="3">5.6.2.1</ecNumber>
    </recommendedName>
</protein>
<dbReference type="InterPro" id="IPR049331">
    <property type="entry name" value="Top1B_N_bact"/>
</dbReference>
<dbReference type="EMBL" id="FOQD01000022">
    <property type="protein sequence ID" value="SFJ50121.1"/>
    <property type="molecule type" value="Genomic_DNA"/>
</dbReference>
<accession>A0A1I3RXV2</accession>
<organism evidence="9 10">
    <name type="scientific">Planctomicrobium piriforme</name>
    <dbReference type="NCBI Taxonomy" id="1576369"/>
    <lineage>
        <taxon>Bacteria</taxon>
        <taxon>Pseudomonadati</taxon>
        <taxon>Planctomycetota</taxon>
        <taxon>Planctomycetia</taxon>
        <taxon>Planctomycetales</taxon>
        <taxon>Planctomycetaceae</taxon>
        <taxon>Planctomicrobium</taxon>
    </lineage>
</organism>
<evidence type="ECO:0000313" key="9">
    <source>
        <dbReference type="EMBL" id="SFJ50121.1"/>
    </source>
</evidence>
<dbReference type="SUPFAM" id="SSF55869">
    <property type="entry name" value="DNA topoisomerase I domain"/>
    <property type="match status" value="1"/>
</dbReference>
<comment type="similarity">
    <text evidence="2">Belongs to the type IB topoisomerase family.</text>
</comment>
<keyword evidence="5" id="KW-0238">DNA-binding</keyword>
<evidence type="ECO:0000256" key="4">
    <source>
        <dbReference type="ARBA" id="ARBA00023029"/>
    </source>
</evidence>
<evidence type="ECO:0000256" key="2">
    <source>
        <dbReference type="ARBA" id="ARBA00006645"/>
    </source>
</evidence>
<gene>
    <name evidence="9" type="ORF">SAMN05421753_1227</name>
</gene>
<dbReference type="InterPro" id="IPR011010">
    <property type="entry name" value="DNA_brk_join_enz"/>
</dbReference>
<dbReference type="SUPFAM" id="SSF56349">
    <property type="entry name" value="DNA breaking-rejoining enzymes"/>
    <property type="match status" value="1"/>
</dbReference>
<keyword evidence="4" id="KW-0799">Topoisomerase</keyword>
<feature type="domain" description="DNA topoisomerase IB N-terminal" evidence="8">
    <location>
        <begin position="54"/>
        <end position="102"/>
    </location>
</feature>
<dbReference type="Gene3D" id="3.90.15.10">
    <property type="entry name" value="Topoisomerase I, Chain A, domain 3"/>
    <property type="match status" value="1"/>
</dbReference>
<evidence type="ECO:0000256" key="6">
    <source>
        <dbReference type="ARBA" id="ARBA00023235"/>
    </source>
</evidence>
<proteinExistence type="inferred from homology"/>
<dbReference type="Pfam" id="PF21338">
    <property type="entry name" value="Top1B_N_bact"/>
    <property type="match status" value="1"/>
</dbReference>
<dbReference type="Proteomes" id="UP000199518">
    <property type="component" value="Unassembled WGS sequence"/>
</dbReference>
<feature type="domain" description="DNA topoisomerase I catalytic core eukaryotic-type" evidence="7">
    <location>
        <begin position="115"/>
        <end position="289"/>
    </location>
</feature>
<dbReference type="Gene3D" id="1.10.132.120">
    <property type="match status" value="1"/>
</dbReference>
<dbReference type="PROSITE" id="PS52038">
    <property type="entry name" value="TOPO_IB_2"/>
    <property type="match status" value="1"/>
</dbReference>
<dbReference type="InterPro" id="IPR001631">
    <property type="entry name" value="TopoI"/>
</dbReference>
<sequence length="369" mass="41481">MPNESRRASRTILQCTASAVRRVIGRPSEIASQARLVYISSQIAGYTRQQRGSGFVYFCPDGSLVKDAAILGRIAALVIPPAWTDVWICRRPRGHLQATGRDQRGRKQYIYHARWQAAANLEKFANLQNLGETLGRLRSRVSRELRRPGWTLEKLAAVAVRLLDATAIRVGNREYTRDNASYGLTTLEPRHIQISGTEIHLDFIGKSGKRRQTSFRDRVVAPLLGELVEFGGSTLLSLPDGAASRALTAADINLFLERACGRHVTAKDFRTWQATAMAAAAFADICGARPTRRAISMVLRQASQRLGNTASVCRSYYLHPQLISDFESDRLKRLLSGFESRPRARLPLADQRLLYLLERWQRRRSRVGR</sequence>
<dbReference type="InterPro" id="IPR014711">
    <property type="entry name" value="TopoI_cat_a-hlx-sub_euk"/>
</dbReference>
<dbReference type="RefSeq" id="WP_175517737.1">
    <property type="nucleotide sequence ID" value="NZ_FOQD01000022.1"/>
</dbReference>
<dbReference type="Pfam" id="PF01028">
    <property type="entry name" value="Topoisom_I"/>
    <property type="match status" value="1"/>
</dbReference>
<dbReference type="GO" id="GO:0006265">
    <property type="term" value="P:DNA topological change"/>
    <property type="evidence" value="ECO:0007669"/>
    <property type="project" value="InterPro"/>
</dbReference>
<evidence type="ECO:0000256" key="5">
    <source>
        <dbReference type="ARBA" id="ARBA00023125"/>
    </source>
</evidence>
<evidence type="ECO:0000259" key="8">
    <source>
        <dbReference type="Pfam" id="PF21338"/>
    </source>
</evidence>
<keyword evidence="10" id="KW-1185">Reference proteome</keyword>
<dbReference type="GO" id="GO:0003917">
    <property type="term" value="F:DNA topoisomerase type I (single strand cut, ATP-independent) activity"/>
    <property type="evidence" value="ECO:0007669"/>
    <property type="project" value="UniProtKB-EC"/>
</dbReference>
<keyword evidence="6 9" id="KW-0413">Isomerase</keyword>
<dbReference type="PRINTS" id="PR00416">
    <property type="entry name" value="EUTPISMRASEI"/>
</dbReference>
<evidence type="ECO:0000313" key="10">
    <source>
        <dbReference type="Proteomes" id="UP000199518"/>
    </source>
</evidence>
<evidence type="ECO:0000259" key="7">
    <source>
        <dbReference type="Pfam" id="PF01028"/>
    </source>
</evidence>
<name>A0A1I3RXV2_9PLAN</name>
<evidence type="ECO:0000256" key="1">
    <source>
        <dbReference type="ARBA" id="ARBA00000213"/>
    </source>
</evidence>
<dbReference type="InterPro" id="IPR013500">
    <property type="entry name" value="TopoI_cat_euk"/>
</dbReference>